<name>A0ABX2CUD7_9CYAN</name>
<dbReference type="EMBL" id="SRRZ01000023">
    <property type="protein sequence ID" value="NQE34019.1"/>
    <property type="molecule type" value="Genomic_DNA"/>
</dbReference>
<evidence type="ECO:0008006" key="3">
    <source>
        <dbReference type="Google" id="ProtNLM"/>
    </source>
</evidence>
<keyword evidence="2" id="KW-1185">Reference proteome</keyword>
<comment type="caution">
    <text evidence="1">The sequence shown here is derived from an EMBL/GenBank/DDBJ whole genome shotgun (WGS) entry which is preliminary data.</text>
</comment>
<protein>
    <recommendedName>
        <fullName evidence="3">JAB domain-containing protein</fullName>
    </recommendedName>
</protein>
<evidence type="ECO:0000313" key="1">
    <source>
        <dbReference type="EMBL" id="NQE34019.1"/>
    </source>
</evidence>
<accession>A0ABX2CUD7</accession>
<proteinExistence type="predicted"/>
<sequence>MLKLFNHIHASIPLPPIATGVFCEYVTASNGVFVRSVRPGLEAMIPVANSTPNTIKGLPPIEPYLHLETRLVPSELLLSILTKAVFTKDSSGNLTEILFHLSLDSSNQWQLTIPVQLTTRTSCQPFDNSSYSTALIECHSHAELPAFFSSTDDADERGFRLYAVLGKVNTLTPEILVRIGIFGHYSLIKANSVFEEPHFITDAYQNSLKPRL</sequence>
<organism evidence="1 2">
    <name type="scientific">Microcoleus asticus IPMA8</name>
    <dbReference type="NCBI Taxonomy" id="2563858"/>
    <lineage>
        <taxon>Bacteria</taxon>
        <taxon>Bacillati</taxon>
        <taxon>Cyanobacteriota</taxon>
        <taxon>Cyanophyceae</taxon>
        <taxon>Oscillatoriophycideae</taxon>
        <taxon>Oscillatoriales</taxon>
        <taxon>Microcoleaceae</taxon>
        <taxon>Microcoleus</taxon>
        <taxon>Microcoleus asticus</taxon>
    </lineage>
</organism>
<dbReference type="RefSeq" id="WP_172186655.1">
    <property type="nucleotide sequence ID" value="NZ_CAWPPK010000146.1"/>
</dbReference>
<reference evidence="1 2" key="1">
    <citation type="journal article" date="2020" name="Sci. Rep.">
        <title>A novel cyanobacterial geosmin producer, revising GeoA distribution and dispersion patterns in Bacteria.</title>
        <authorList>
            <person name="Churro C."/>
            <person name="Semedo-Aguiar A.P."/>
            <person name="Silva A.D."/>
            <person name="Pereira-Leal J.B."/>
            <person name="Leite R.B."/>
        </authorList>
    </citation>
    <scope>NUCLEOTIDE SEQUENCE [LARGE SCALE GENOMIC DNA]</scope>
    <source>
        <strain evidence="1 2">IPMA8</strain>
    </source>
</reference>
<gene>
    <name evidence="1" type="ORF">E5S67_01742</name>
</gene>
<dbReference type="Proteomes" id="UP000702425">
    <property type="component" value="Unassembled WGS sequence"/>
</dbReference>
<evidence type="ECO:0000313" key="2">
    <source>
        <dbReference type="Proteomes" id="UP000702425"/>
    </source>
</evidence>